<dbReference type="Proteomes" id="UP001501446">
    <property type="component" value="Unassembled WGS sequence"/>
</dbReference>
<feature type="region of interest" description="Disordered" evidence="1">
    <location>
        <begin position="1"/>
        <end position="22"/>
    </location>
</feature>
<evidence type="ECO:0000259" key="2">
    <source>
        <dbReference type="SMART" id="SM00327"/>
    </source>
</evidence>
<evidence type="ECO:0000256" key="1">
    <source>
        <dbReference type="SAM" id="MobiDB-lite"/>
    </source>
</evidence>
<dbReference type="Gene3D" id="3.40.50.410">
    <property type="entry name" value="von Willebrand factor, type A domain"/>
    <property type="match status" value="1"/>
</dbReference>
<sequence>MRNRHRSSRYGRYSGGPDPLAPPVDLAEALDAVAENVMSGYSPEQAMREFLRRGGRNQRGLDDLARKVHQRRRDLLRKHRLDGTIQEVKELLEKALREERNQFLRDARMDPMDRQFREMQLDSLPTSPAAAVTELADYDWQSDTARQHYEQIKDLLGREMLDQRFAGMKQALENATDEDRQAVAEMLSDLNDLLDKHARGEDTPEDFEEFMAKHGDQFPENPQDVDELIDALAQRSAAAQRMMRSMTQEQRDELMSLSAQAFGSPELMSQLERLDASLQALRPGEDWTGSEQFDGDQGLGLGDGTGVLQDLADLDSLAEQLSQSYSGSTLSDLDIEALSRQLGDDAAVSARTLAELEKAMQDSGYLRRGTDGDLKLSPRAMRKLGQSLLRDAAGRISGRQGRRDTRLAGAAGEQTGSSRAWEFGDVEPWDVTRTVTNAIGRTAAAGQDPVKGLRIHVQDIEVRETEARTQAAVVLLVDTSYSMALNNRWVPMKRTALALHQLLSTRFRGDRLELITFGRYAQRMDIGELTSLPAWHEQGTNLHHGLLLAGRFFRQHPNMQPVLLVVTDGEPTAHLMTHGEAWFSYPPDRETLTTTVTELDKVTRQGAEITFFRLGDDPGLVRFVQAMAQRAGGRVVAPDPEDLGAAVVGEFLRNRYADPVWDTDWD</sequence>
<proteinExistence type="predicted"/>
<dbReference type="InterPro" id="IPR002035">
    <property type="entry name" value="VWF_A"/>
</dbReference>
<organism evidence="3 4">
    <name type="scientific">Kocuria gwangalliensis</name>
    <dbReference type="NCBI Taxonomy" id="501592"/>
    <lineage>
        <taxon>Bacteria</taxon>
        <taxon>Bacillati</taxon>
        <taxon>Actinomycetota</taxon>
        <taxon>Actinomycetes</taxon>
        <taxon>Micrococcales</taxon>
        <taxon>Micrococcaceae</taxon>
        <taxon>Kocuria</taxon>
    </lineage>
</organism>
<dbReference type="CDD" id="cd00198">
    <property type="entry name" value="vWFA"/>
    <property type="match status" value="1"/>
</dbReference>
<accession>A0ABP8X826</accession>
<dbReference type="Pfam" id="PF13519">
    <property type="entry name" value="VWA_2"/>
    <property type="match status" value="1"/>
</dbReference>
<comment type="caution">
    <text evidence="3">The sequence shown here is derived from an EMBL/GenBank/DDBJ whole genome shotgun (WGS) entry which is preliminary data.</text>
</comment>
<protein>
    <submittedName>
        <fullName evidence="3">VWA domain-containing protein</fullName>
    </submittedName>
</protein>
<dbReference type="EMBL" id="BAABLN010000031">
    <property type="protein sequence ID" value="GAA4701516.1"/>
    <property type="molecule type" value="Genomic_DNA"/>
</dbReference>
<dbReference type="RefSeq" id="WP_345311402.1">
    <property type="nucleotide sequence ID" value="NZ_BAABLN010000031.1"/>
</dbReference>
<feature type="domain" description="VWFA" evidence="2">
    <location>
        <begin position="470"/>
        <end position="649"/>
    </location>
</feature>
<evidence type="ECO:0000313" key="4">
    <source>
        <dbReference type="Proteomes" id="UP001501446"/>
    </source>
</evidence>
<dbReference type="InterPro" id="IPR036465">
    <property type="entry name" value="vWFA_dom_sf"/>
</dbReference>
<reference evidence="4" key="1">
    <citation type="journal article" date="2019" name="Int. J. Syst. Evol. Microbiol.">
        <title>The Global Catalogue of Microorganisms (GCM) 10K type strain sequencing project: providing services to taxonomists for standard genome sequencing and annotation.</title>
        <authorList>
            <consortium name="The Broad Institute Genomics Platform"/>
            <consortium name="The Broad Institute Genome Sequencing Center for Infectious Disease"/>
            <person name="Wu L."/>
            <person name="Ma J."/>
        </authorList>
    </citation>
    <scope>NUCLEOTIDE SEQUENCE [LARGE SCALE GENOMIC DNA]</scope>
    <source>
        <strain evidence="4">JCM 18958</strain>
    </source>
</reference>
<dbReference type="SMART" id="SM00327">
    <property type="entry name" value="VWA"/>
    <property type="match status" value="1"/>
</dbReference>
<dbReference type="SUPFAM" id="SSF53300">
    <property type="entry name" value="vWA-like"/>
    <property type="match status" value="1"/>
</dbReference>
<name>A0ABP8X826_9MICC</name>
<gene>
    <name evidence="3" type="ORF">GCM10025781_19880</name>
</gene>
<evidence type="ECO:0000313" key="3">
    <source>
        <dbReference type="EMBL" id="GAA4701516.1"/>
    </source>
</evidence>
<keyword evidence="4" id="KW-1185">Reference proteome</keyword>